<keyword evidence="1" id="KW-0378">Hydrolase</keyword>
<dbReference type="Gene3D" id="2.60.40.1120">
    <property type="entry name" value="Carboxypeptidase-like, regulatory domain"/>
    <property type="match status" value="1"/>
</dbReference>
<dbReference type="EMBL" id="SOIP01000293">
    <property type="protein sequence ID" value="TET80871.1"/>
    <property type="molecule type" value="Genomic_DNA"/>
</dbReference>
<dbReference type="SUPFAM" id="SSF49464">
    <property type="entry name" value="Carboxypeptidase regulatory domain-like"/>
    <property type="match status" value="1"/>
</dbReference>
<dbReference type="InterPro" id="IPR008969">
    <property type="entry name" value="CarboxyPept-like_regulatory"/>
</dbReference>
<organism evidence="1 2">
    <name type="scientific">candidate division TA06 bacterium</name>
    <dbReference type="NCBI Taxonomy" id="2250710"/>
    <lineage>
        <taxon>Bacteria</taxon>
        <taxon>Bacteria division TA06</taxon>
    </lineage>
</organism>
<protein>
    <submittedName>
        <fullName evidence="1">Carboxypeptidase regulatory-like domain-containing protein</fullName>
    </submittedName>
</protein>
<proteinExistence type="predicted"/>
<keyword evidence="1" id="KW-0121">Carboxypeptidase</keyword>
<evidence type="ECO:0000313" key="1">
    <source>
        <dbReference type="EMBL" id="TET80871.1"/>
    </source>
</evidence>
<comment type="caution">
    <text evidence="1">The sequence shown here is derived from an EMBL/GenBank/DDBJ whole genome shotgun (WGS) entry which is preliminary data.</text>
</comment>
<evidence type="ECO:0000313" key="2">
    <source>
        <dbReference type="Proteomes" id="UP000315534"/>
    </source>
</evidence>
<accession>A0A523XNJ6</accession>
<sequence length="592" mass="65809">MNLRVILLFAVSSVFFAIQVFSTPYWDEHDFERFQAQRFFPYEVHETPEGPSLNYSYPYQLAEIARFLSVWQVSDSASPDYGGMREGEHPEVQNIIETDNTQESIWIWCRYAQLTGDTTTYRPNIDAAWTYVSRYPAYNEEGTQSPYYRIHNCGWALVACQIYEEVYGDTSRVIYADSCADYIVTRKDSLPFDDFNFYGRLHPLVAGWGAGALYEYGLFGGRQDYADTALVLGARVADWVDSNSAKRLSDEVWAMSSGTAMWGVVNSVVADDPPGWSAWLRDFAESLQVYEEASSWNDWNNSWNIWYANAFNSIGRALTDSRYADYHRMLTDTLLIQDTDEDGGIPANSMHTDTMDQSWVSCYLGMMGIEGLIDSLPAHDVGPLAFLSPHEEVLIPVGDSVPVAVTAVNYGLSSESGVPIEVAGNFSAATTVDLPVASSDTALFPGFWVPLVDSVYELVAYTSLLLDEDHSNDTLRVSITVLPVVTVSGSVKDSLSGDGIDAWLYFHRMGPPADTLWDSTSTDISGDFSVNLVTGTYDIQISPTIPYPETTVVGIDVVKDSTVTVDVKLTPASLLIMDDDEGKNYESYYTSS</sequence>
<keyword evidence="1" id="KW-0645">Protease</keyword>
<feature type="non-terminal residue" evidence="1">
    <location>
        <position position="592"/>
    </location>
</feature>
<reference evidence="1 2" key="1">
    <citation type="submission" date="2019-03" db="EMBL/GenBank/DDBJ databases">
        <title>Metabolic potential of uncultured bacteria and archaea associated with petroleum seepage in deep-sea sediments.</title>
        <authorList>
            <person name="Dong X."/>
            <person name="Hubert C."/>
        </authorList>
    </citation>
    <scope>NUCLEOTIDE SEQUENCE [LARGE SCALE GENOMIC DNA]</scope>
    <source>
        <strain evidence="1">E29_bin36</strain>
    </source>
</reference>
<name>A0A523XNJ6_UNCT6</name>
<gene>
    <name evidence="1" type="ORF">E3J38_04875</name>
</gene>
<dbReference type="AlphaFoldDB" id="A0A523XNJ6"/>
<dbReference type="Proteomes" id="UP000315534">
    <property type="component" value="Unassembled WGS sequence"/>
</dbReference>
<dbReference type="GO" id="GO:0004180">
    <property type="term" value="F:carboxypeptidase activity"/>
    <property type="evidence" value="ECO:0007669"/>
    <property type="project" value="UniProtKB-KW"/>
</dbReference>